<proteinExistence type="inferred from homology"/>
<dbReference type="CDD" id="cd13925">
    <property type="entry name" value="RPF"/>
    <property type="match status" value="1"/>
</dbReference>
<accession>A0A0S2M278</accession>
<evidence type="ECO:0000256" key="3">
    <source>
        <dbReference type="ARBA" id="ARBA00022801"/>
    </source>
</evidence>
<evidence type="ECO:0000256" key="4">
    <source>
        <dbReference type="SAM" id="Phobius"/>
    </source>
</evidence>
<dbReference type="PROSITE" id="PS51109">
    <property type="entry name" value="G5"/>
    <property type="match status" value="1"/>
</dbReference>
<organism evidence="6 7">
    <name type="scientific">Arthrobacter alpinus</name>
    <dbReference type="NCBI Taxonomy" id="656366"/>
    <lineage>
        <taxon>Bacteria</taxon>
        <taxon>Bacillati</taxon>
        <taxon>Actinomycetota</taxon>
        <taxon>Actinomycetes</taxon>
        <taxon>Micrococcales</taxon>
        <taxon>Micrococcaceae</taxon>
        <taxon>Arthrobacter</taxon>
    </lineage>
</organism>
<dbReference type="Pfam" id="PF07501">
    <property type="entry name" value="G5"/>
    <property type="match status" value="1"/>
</dbReference>
<dbReference type="InterPro" id="IPR011098">
    <property type="entry name" value="G5_dom"/>
</dbReference>
<dbReference type="Pfam" id="PF03990">
    <property type="entry name" value="DUF348"/>
    <property type="match status" value="3"/>
</dbReference>
<dbReference type="Proteomes" id="UP000059574">
    <property type="component" value="Chromosome"/>
</dbReference>
<dbReference type="InterPro" id="IPR007137">
    <property type="entry name" value="DUF348"/>
</dbReference>
<feature type="domain" description="G5" evidence="5">
    <location>
        <begin position="203"/>
        <end position="284"/>
    </location>
</feature>
<dbReference type="SUPFAM" id="SSF53955">
    <property type="entry name" value="Lysozyme-like"/>
    <property type="match status" value="1"/>
</dbReference>
<evidence type="ECO:0000259" key="5">
    <source>
        <dbReference type="PROSITE" id="PS51109"/>
    </source>
</evidence>
<dbReference type="Gene3D" id="1.10.530.10">
    <property type="match status" value="1"/>
</dbReference>
<dbReference type="RefSeq" id="WP_062291388.1">
    <property type="nucleotide sequence ID" value="NZ_CP013200.1"/>
</dbReference>
<dbReference type="OrthoDB" id="1404170at2"/>
<dbReference type="EMBL" id="CP013200">
    <property type="protein sequence ID" value="ALO67810.1"/>
    <property type="molecule type" value="Genomic_DNA"/>
</dbReference>
<keyword evidence="4" id="KW-1133">Transmembrane helix</keyword>
<dbReference type="GO" id="GO:0016787">
    <property type="term" value="F:hydrolase activity"/>
    <property type="evidence" value="ECO:0007669"/>
    <property type="project" value="UniProtKB-KW"/>
</dbReference>
<dbReference type="InterPro" id="IPR010618">
    <property type="entry name" value="RPF"/>
</dbReference>
<gene>
    <name evidence="6" type="ORF">AS189_16635</name>
</gene>
<keyword evidence="4" id="KW-0812">Transmembrane</keyword>
<protein>
    <submittedName>
        <fullName evidence="6">Transglycosylase</fullName>
    </submittedName>
</protein>
<dbReference type="Pfam" id="PF06737">
    <property type="entry name" value="Transglycosylas"/>
    <property type="match status" value="1"/>
</dbReference>
<evidence type="ECO:0000256" key="2">
    <source>
        <dbReference type="ARBA" id="ARBA00022729"/>
    </source>
</evidence>
<dbReference type="AlphaFoldDB" id="A0A0S2M278"/>
<keyword evidence="4" id="KW-0472">Membrane</keyword>
<name>A0A0S2M278_9MICC</name>
<keyword evidence="2" id="KW-0732">Signal</keyword>
<feature type="transmembrane region" description="Helical" evidence="4">
    <location>
        <begin position="12"/>
        <end position="34"/>
    </location>
</feature>
<dbReference type="SMART" id="SM01208">
    <property type="entry name" value="G5"/>
    <property type="match status" value="1"/>
</dbReference>
<dbReference type="Gene3D" id="2.20.230.10">
    <property type="entry name" value="Resuscitation-promoting factor rpfb"/>
    <property type="match status" value="1"/>
</dbReference>
<keyword evidence="3" id="KW-0378">Hydrolase</keyword>
<reference evidence="7" key="1">
    <citation type="submission" date="2015-11" db="EMBL/GenBank/DDBJ databases">
        <authorList>
            <person name="Kumar R."/>
            <person name="Singh D."/>
            <person name="Swarnkar M.K."/>
            <person name="Singh A.K."/>
            <person name="Kumar S."/>
        </authorList>
    </citation>
    <scope>NUCLEOTIDE SEQUENCE [LARGE SCALE GENOMIC DNA]</scope>
    <source>
        <strain evidence="7">ERGS4:06</strain>
    </source>
</reference>
<comment type="similarity">
    <text evidence="1">Belongs to the transglycosylase family. Rpf subfamily.</text>
</comment>
<sequence length="402" mass="40983">MNSLLTVNGKLSYLKLACQGAVLLALVVALLAFITATKTVTLVVDGQTSSVQARGESVGDVLEQAEISVSNADSITPALDTSVESGSIITVNTAKDITVSLDGAEKTVTTTSSKIGDLISQMGIAANAKVSLPADSLIANSSDLSIITPKQITLVADGKKQIKTTTAQSVYSFLAETGVTLAKTDLLSTPGSAVVVENMVVKVTRVNNAGTATETEAVPFKTDESVDPDLFKDEKKTITAGVAGTLEKMFRTVSIDGVEVSRTETGAKVLTEPTAAKISIGGKERPAKKVEAPAATAPAAAGATTAGATTAGANTGAKAPAMSNEAMWDAIAQCEATGNWAINTGNGYYGGLQFDIQTWLGNGGGAYAPNASLATKAQQIAIANKVFAERGLQPWGCGHAAG</sequence>
<evidence type="ECO:0000313" key="6">
    <source>
        <dbReference type="EMBL" id="ALO67810.1"/>
    </source>
</evidence>
<dbReference type="InterPro" id="IPR023346">
    <property type="entry name" value="Lysozyme-like_dom_sf"/>
</dbReference>
<reference evidence="6 7" key="2">
    <citation type="journal article" date="2016" name="J. Biotechnol.">
        <title>Complete genome sequence of Arthrobacter alpinus ERGS4:06, a yellow pigmented bacterium tolerant to cold and radiations isolated from Sikkim Himalaya.</title>
        <authorList>
            <person name="Kumar R."/>
            <person name="Singh D."/>
            <person name="Swarnkar M.K."/>
            <person name="Singh A.K."/>
            <person name="Kumar S."/>
        </authorList>
    </citation>
    <scope>NUCLEOTIDE SEQUENCE [LARGE SCALE GENOMIC DNA]</scope>
    <source>
        <strain evidence="6 7">ERGS4:06</strain>
    </source>
</reference>
<evidence type="ECO:0000256" key="1">
    <source>
        <dbReference type="ARBA" id="ARBA00010830"/>
    </source>
</evidence>
<evidence type="ECO:0000313" key="7">
    <source>
        <dbReference type="Proteomes" id="UP000059574"/>
    </source>
</evidence>